<evidence type="ECO:0000313" key="2">
    <source>
        <dbReference type="Proteomes" id="UP000800035"/>
    </source>
</evidence>
<keyword evidence="2" id="KW-1185">Reference proteome</keyword>
<dbReference type="AlphaFoldDB" id="A0A6A5U0C9"/>
<dbReference type="Proteomes" id="UP000800035">
    <property type="component" value="Unassembled WGS sequence"/>
</dbReference>
<proteinExistence type="predicted"/>
<dbReference type="EMBL" id="ML976989">
    <property type="protein sequence ID" value="KAF1957312.1"/>
    <property type="molecule type" value="Genomic_DNA"/>
</dbReference>
<accession>A0A6A5U0C9</accession>
<organism evidence="1 2">
    <name type="scientific">Byssothecium circinans</name>
    <dbReference type="NCBI Taxonomy" id="147558"/>
    <lineage>
        <taxon>Eukaryota</taxon>
        <taxon>Fungi</taxon>
        <taxon>Dikarya</taxon>
        <taxon>Ascomycota</taxon>
        <taxon>Pezizomycotina</taxon>
        <taxon>Dothideomycetes</taxon>
        <taxon>Pleosporomycetidae</taxon>
        <taxon>Pleosporales</taxon>
        <taxon>Massarineae</taxon>
        <taxon>Massarinaceae</taxon>
        <taxon>Byssothecium</taxon>
    </lineage>
</organism>
<evidence type="ECO:0000313" key="1">
    <source>
        <dbReference type="EMBL" id="KAF1957312.1"/>
    </source>
</evidence>
<dbReference type="OrthoDB" id="66095at2759"/>
<gene>
    <name evidence="1" type="ORF">CC80DRAFT_524895</name>
</gene>
<reference evidence="1" key="1">
    <citation type="journal article" date="2020" name="Stud. Mycol.">
        <title>101 Dothideomycetes genomes: a test case for predicting lifestyles and emergence of pathogens.</title>
        <authorList>
            <person name="Haridas S."/>
            <person name="Albert R."/>
            <person name="Binder M."/>
            <person name="Bloem J."/>
            <person name="Labutti K."/>
            <person name="Salamov A."/>
            <person name="Andreopoulos B."/>
            <person name="Baker S."/>
            <person name="Barry K."/>
            <person name="Bills G."/>
            <person name="Bluhm B."/>
            <person name="Cannon C."/>
            <person name="Castanera R."/>
            <person name="Culley D."/>
            <person name="Daum C."/>
            <person name="Ezra D."/>
            <person name="Gonzalez J."/>
            <person name="Henrissat B."/>
            <person name="Kuo A."/>
            <person name="Liang C."/>
            <person name="Lipzen A."/>
            <person name="Lutzoni F."/>
            <person name="Magnuson J."/>
            <person name="Mondo S."/>
            <person name="Nolan M."/>
            <person name="Ohm R."/>
            <person name="Pangilinan J."/>
            <person name="Park H.-J."/>
            <person name="Ramirez L."/>
            <person name="Alfaro M."/>
            <person name="Sun H."/>
            <person name="Tritt A."/>
            <person name="Yoshinaga Y."/>
            <person name="Zwiers L.-H."/>
            <person name="Turgeon B."/>
            <person name="Goodwin S."/>
            <person name="Spatafora J."/>
            <person name="Crous P."/>
            <person name="Grigoriev I."/>
        </authorList>
    </citation>
    <scope>NUCLEOTIDE SEQUENCE</scope>
    <source>
        <strain evidence="1">CBS 675.92</strain>
    </source>
</reference>
<protein>
    <submittedName>
        <fullName evidence="1">Uncharacterized protein</fullName>
    </submittedName>
</protein>
<sequence>MTANEPLHRPFGPTSTDVRETRSILSSLGLATELILQILDYARYWAVITTENINHIALLDEDWDTNFSAIQPYLWVPLHLSPHPDGEVPKIREVEFNIVAHDQGWTTERNKGGTYDTSSWFEVSHCRPRRDRLSVEPTTETFTNLEQIRRRCEEVVTILPRPSQEMEPQRKHCPKMMKVTWPLGSDGPKQALDEGTHAWWLQGNQVARSTSIFEGEMVKRYRVVWGCAANPTWEGNEGAGRGEGFVDGLKEGDRIAVWARAKRRGWENHVFGVRVVVRYTI</sequence>
<name>A0A6A5U0C9_9PLEO</name>